<dbReference type="EMBL" id="JAVRBK010000006">
    <property type="protein sequence ID" value="KAK5642923.1"/>
    <property type="molecule type" value="Genomic_DNA"/>
</dbReference>
<reference evidence="2 3" key="2">
    <citation type="journal article" date="2024" name="Insects">
        <title>An Improved Chromosome-Level Genome Assembly of the Firefly Pyrocoelia pectoralis.</title>
        <authorList>
            <person name="Fu X."/>
            <person name="Meyer-Rochow V.B."/>
            <person name="Ballantyne L."/>
            <person name="Zhu X."/>
        </authorList>
    </citation>
    <scope>NUCLEOTIDE SEQUENCE [LARGE SCALE GENOMIC DNA]</scope>
    <source>
        <strain evidence="2">XCY_ONT2</strain>
    </source>
</reference>
<sequence length="466" mass="53080">MSDKGGGLVPPTDNAFQSNMDGVTVNDIESTPGNTLTTIGVENASTNKFNSIDFDNKYQVRDKGPFFVYVEHRTKNVGRLFPIRVGHYLFENPAFKDDVIDITSIGINRVKVIFKSYKVANSLINHESITKHDLVGYIPKFFTHRKGIIKMVDTYFETEFLKNNIQSPVKVTEVQRMVRKVVQSDGSHEIRPRQMIIVTFVGDTIPANVQINLVNFPVEPYIYPVVQCLKCFRYGHIQKLCRSKERKCKTCGKVHEDGINCEENDVFCVNCKSNDHPSISRNCPVYSTQLQIKKVMSAGKTTFKEAEALVKNPAYNKVVCNNRFSLLNDLNNFPALPNNSNDSAPNNSTHIHSVKRFCSQQVSAKRKALSPPIRISHSQSFFPNTSDPFVDQIPSKPITHNPYRDEFMLYKEQIALKIATYITEKMKDRADHTYDEDSKNKIMEEISSILNLRNKEKTNSNYGNEN</sequence>
<evidence type="ECO:0000313" key="2">
    <source>
        <dbReference type="EMBL" id="KAK5643658.1"/>
    </source>
</evidence>
<evidence type="ECO:0008006" key="4">
    <source>
        <dbReference type="Google" id="ProtNLM"/>
    </source>
</evidence>
<dbReference type="AlphaFoldDB" id="A0AAN7ZLH4"/>
<protein>
    <recommendedName>
        <fullName evidence="4">Nucleic-acid-binding protein from mobile element jockey</fullName>
    </recommendedName>
</protein>
<gene>
    <name evidence="2" type="ORF">RI129_007503</name>
    <name evidence="1" type="ORF">RI129_009090</name>
</gene>
<comment type="caution">
    <text evidence="2">The sequence shown here is derived from an EMBL/GenBank/DDBJ whole genome shotgun (WGS) entry which is preliminary data.</text>
</comment>
<proteinExistence type="predicted"/>
<name>A0AAN7ZLH4_9COLE</name>
<accession>A0AAN7ZLH4</accession>
<keyword evidence="3" id="KW-1185">Reference proteome</keyword>
<evidence type="ECO:0000313" key="1">
    <source>
        <dbReference type="EMBL" id="KAK5642923.1"/>
    </source>
</evidence>
<evidence type="ECO:0000313" key="3">
    <source>
        <dbReference type="Proteomes" id="UP001329430"/>
    </source>
</evidence>
<dbReference type="Proteomes" id="UP001329430">
    <property type="component" value="Chromosome 6"/>
</dbReference>
<reference evidence="2" key="1">
    <citation type="submission" date="2023-06" db="EMBL/GenBank/DDBJ databases">
        <authorList>
            <person name="Fu X."/>
            <person name="Zhu X."/>
        </authorList>
    </citation>
    <scope>NUCLEOTIDE SEQUENCE</scope>
    <source>
        <strain evidence="2">XCY_ONT2</strain>
        <tissue evidence="2">Whole body</tissue>
    </source>
</reference>
<dbReference type="EMBL" id="JAVRBK010000005">
    <property type="protein sequence ID" value="KAK5643658.1"/>
    <property type="molecule type" value="Genomic_DNA"/>
</dbReference>
<organism evidence="2 3">
    <name type="scientific">Pyrocoelia pectoralis</name>
    <dbReference type="NCBI Taxonomy" id="417401"/>
    <lineage>
        <taxon>Eukaryota</taxon>
        <taxon>Metazoa</taxon>
        <taxon>Ecdysozoa</taxon>
        <taxon>Arthropoda</taxon>
        <taxon>Hexapoda</taxon>
        <taxon>Insecta</taxon>
        <taxon>Pterygota</taxon>
        <taxon>Neoptera</taxon>
        <taxon>Endopterygota</taxon>
        <taxon>Coleoptera</taxon>
        <taxon>Polyphaga</taxon>
        <taxon>Elateriformia</taxon>
        <taxon>Elateroidea</taxon>
        <taxon>Lampyridae</taxon>
        <taxon>Lampyrinae</taxon>
        <taxon>Pyrocoelia</taxon>
    </lineage>
</organism>
<dbReference type="Proteomes" id="UP001329430">
    <property type="component" value="Chromosome 5"/>
</dbReference>